<feature type="compositionally biased region" description="Low complexity" evidence="2">
    <location>
        <begin position="39"/>
        <end position="51"/>
    </location>
</feature>
<feature type="compositionally biased region" description="Polar residues" evidence="2">
    <location>
        <begin position="52"/>
        <end position="83"/>
    </location>
</feature>
<accession>A0ABV2B7Y6</accession>
<evidence type="ECO:0000259" key="3">
    <source>
        <dbReference type="Pfam" id="PF04650"/>
    </source>
</evidence>
<dbReference type="EMBL" id="JBETVU010000012">
    <property type="protein sequence ID" value="MES5149149.1"/>
    <property type="molecule type" value="Genomic_DNA"/>
</dbReference>
<feature type="region of interest" description="Disordered" evidence="2">
    <location>
        <begin position="37"/>
        <end position="83"/>
    </location>
</feature>
<comment type="caution">
    <text evidence="4">The sequence shown here is derived from an EMBL/GenBank/DDBJ whole genome shotgun (WGS) entry which is preliminary data.</text>
</comment>
<evidence type="ECO:0000256" key="1">
    <source>
        <dbReference type="ARBA" id="ARBA00022729"/>
    </source>
</evidence>
<dbReference type="Gene3D" id="3.80.10.10">
    <property type="entry name" value="Ribonuclease Inhibitor"/>
    <property type="match status" value="1"/>
</dbReference>
<keyword evidence="5" id="KW-1185">Reference proteome</keyword>
<evidence type="ECO:0000313" key="5">
    <source>
        <dbReference type="Proteomes" id="UP001434419"/>
    </source>
</evidence>
<dbReference type="NCBIfam" id="TIGR01168">
    <property type="entry name" value="YSIRK_signal"/>
    <property type="match status" value="1"/>
</dbReference>
<organism evidence="4 5">
    <name type="scientific">Lactobacillus crispatus</name>
    <dbReference type="NCBI Taxonomy" id="47770"/>
    <lineage>
        <taxon>Bacteria</taxon>
        <taxon>Bacillati</taxon>
        <taxon>Bacillota</taxon>
        <taxon>Bacilli</taxon>
        <taxon>Lactobacillales</taxon>
        <taxon>Lactobacillaceae</taxon>
        <taxon>Lactobacillus</taxon>
    </lineage>
</organism>
<sequence length="364" mass="39653">MDSIKQRFSIRKITIGAVSVLIGLTFMSYSSQTVHADSVDANSSDSATTSVIKDQTTTEQVASTTKTSNNVDTNGANKTEDTTSIVKTKSTNKVDLSNTDLTTKNNSIDDNSNVGSSIESKNKIATNENKQESTTSTNKQATTVASTSKTQANTTQNSQYNTADWDGSLDQNSHQYTLTKYKGTGNKNIYIPNTQDFINAGTITTDDKVYITKDLLETIKDAGAVNITIDSEGDKNKVYAKGDMTAALMNSDTLKSADLSHLDVSEATAIRSMFQNDKNLENVNIAGWNMGQFSDVSQMFSGAEKLVKVDLSDTVYKNVVNAWNFFAHNNALTDVDLTNARNITREIVNGYVQAIKNQMQLPLI</sequence>
<dbReference type="InterPro" id="IPR032675">
    <property type="entry name" value="LRR_dom_sf"/>
</dbReference>
<dbReference type="RefSeq" id="WP_180947767.1">
    <property type="nucleotide sequence ID" value="NZ_CAZZQD010000001.1"/>
</dbReference>
<evidence type="ECO:0000256" key="2">
    <source>
        <dbReference type="SAM" id="MobiDB-lite"/>
    </source>
</evidence>
<feature type="domain" description="YSIRK Gram-positive signal peptide" evidence="3">
    <location>
        <begin position="5"/>
        <end position="27"/>
    </location>
</feature>
<name>A0ABV2B7Y6_9LACO</name>
<dbReference type="SUPFAM" id="SSF52047">
    <property type="entry name" value="RNI-like"/>
    <property type="match status" value="1"/>
</dbReference>
<proteinExistence type="predicted"/>
<dbReference type="Pfam" id="PF04650">
    <property type="entry name" value="YSIRK_signal"/>
    <property type="match status" value="1"/>
</dbReference>
<feature type="region of interest" description="Disordered" evidence="2">
    <location>
        <begin position="96"/>
        <end position="156"/>
    </location>
</feature>
<gene>
    <name evidence="4" type="ORF">ABVC42_04300</name>
</gene>
<dbReference type="Proteomes" id="UP001434419">
    <property type="component" value="Unassembled WGS sequence"/>
</dbReference>
<dbReference type="InterPro" id="IPR005877">
    <property type="entry name" value="YSIRK_signal_dom"/>
</dbReference>
<reference evidence="4" key="1">
    <citation type="submission" date="2024-06" db="EMBL/GenBank/DDBJ databases">
        <title>Vaginal Lactobacillus fatty acid response mechanisms reveal a metabolite-targeted strategy for bacterial vaginosis treatment.</title>
        <authorList>
            <person name="Zhu M."/>
            <person name="Blainey P.C."/>
            <person name="Bloom S.M."/>
            <person name="Kwon D.S."/>
        </authorList>
    </citation>
    <scope>NUCLEOTIDE SEQUENCE</scope>
    <source>
        <strain evidence="4">194_F1_1</strain>
    </source>
</reference>
<protein>
    <submittedName>
        <fullName evidence="4">BspA family leucine-rich repeat surface protein</fullName>
    </submittedName>
</protein>
<evidence type="ECO:0000313" key="4">
    <source>
        <dbReference type="EMBL" id="MES5149149.1"/>
    </source>
</evidence>
<keyword evidence="1" id="KW-0732">Signal</keyword>